<dbReference type="GO" id="GO:0005737">
    <property type="term" value="C:cytoplasm"/>
    <property type="evidence" value="ECO:0000318"/>
    <property type="project" value="GO_Central"/>
</dbReference>
<dbReference type="InterPro" id="IPR029052">
    <property type="entry name" value="Metallo-depent_PP-like"/>
</dbReference>
<evidence type="ECO:0000256" key="8">
    <source>
        <dbReference type="RuleBase" id="RU004273"/>
    </source>
</evidence>
<dbReference type="InterPro" id="IPR050341">
    <property type="entry name" value="PP1_catalytic_subunit"/>
</dbReference>
<comment type="similarity">
    <text evidence="8">Belongs to the PPP phosphatase family.</text>
</comment>
<feature type="domain" description="Serine/threonine specific protein phosphatases" evidence="9">
    <location>
        <begin position="251"/>
        <end position="256"/>
    </location>
</feature>
<dbReference type="InterPro" id="IPR006186">
    <property type="entry name" value="Ser/Thr-sp_prot-phosphatase"/>
</dbReference>
<dbReference type="eggNOG" id="KOG0374">
    <property type="taxonomic scope" value="Eukaryota"/>
</dbReference>
<reference evidence="10" key="1">
    <citation type="submission" date="2006-10" db="EMBL/GenBank/DDBJ databases">
        <authorList>
            <person name="Amadeo P."/>
            <person name="Zhao Q."/>
            <person name="Wortman J."/>
            <person name="Fraser-Liggett C."/>
            <person name="Carlton J."/>
        </authorList>
    </citation>
    <scope>NUCLEOTIDE SEQUENCE</scope>
    <source>
        <strain evidence="10">G3</strain>
    </source>
</reference>
<dbReference type="RefSeq" id="XP_001314949.1">
    <property type="nucleotide sequence ID" value="XM_001314914.1"/>
</dbReference>
<evidence type="ECO:0000256" key="4">
    <source>
        <dbReference type="ARBA" id="ARBA00022912"/>
    </source>
</evidence>
<dbReference type="SUPFAM" id="SSF56300">
    <property type="entry name" value="Metallo-dependent phosphatases"/>
    <property type="match status" value="1"/>
</dbReference>
<dbReference type="EC" id="3.1.3.16" evidence="8"/>
<dbReference type="GO" id="GO:0046872">
    <property type="term" value="F:metal ion binding"/>
    <property type="evidence" value="ECO:0007669"/>
    <property type="project" value="UniProtKB-KW"/>
</dbReference>
<dbReference type="VEuPathDB" id="TrichDB:TVAG_465860"/>
<organism evidence="10 11">
    <name type="scientific">Trichomonas vaginalis (strain ATCC PRA-98 / G3)</name>
    <dbReference type="NCBI Taxonomy" id="412133"/>
    <lineage>
        <taxon>Eukaryota</taxon>
        <taxon>Metamonada</taxon>
        <taxon>Parabasalia</taxon>
        <taxon>Trichomonadida</taxon>
        <taxon>Trichomonadidae</taxon>
        <taxon>Trichomonas</taxon>
    </lineage>
</organism>
<dbReference type="AlphaFoldDB" id="A2EX67"/>
<dbReference type="STRING" id="5722.A2EX67"/>
<evidence type="ECO:0000256" key="6">
    <source>
        <dbReference type="ARBA" id="ARBA00047761"/>
    </source>
</evidence>
<dbReference type="Pfam" id="PF00149">
    <property type="entry name" value="Metallophos"/>
    <property type="match status" value="1"/>
</dbReference>
<keyword evidence="5" id="KW-0464">Manganese</keyword>
<evidence type="ECO:0000256" key="1">
    <source>
        <dbReference type="ARBA" id="ARBA00001936"/>
    </source>
</evidence>
<sequence>MTNITRTKWSISRDSLENYEVSIKHINLLSANFILSAFLVRKQIYSVLAFKISIENISYKIYELIATINLLNRNGPQFNIPIPIKNVFNKSCTEISFETDLDLDQIDIDGFFSLGELAFEVVFSCVERINKKLIDPINVSINDIIKKILKPHKLTDRSVLNEQQTDYLMAATKSVLLDQPSLLHLKGPIILVGDLHGKYFDMLRIFLKFGFPDKVNYLFMGDYVDRGSDSLDIVYLLFALKVRFPENIFLLRGNHECEEITTVSGFKDECDKKQAPYKGIISVFDCLPLSAIISNKIFVVHGGISPHLNSLSQIETIQRPIIFDTDHPVNDMLWSDPNTNIEHYGMSERGPFSIYGQAAALQFLKRFNFELLVRAHEVTANGFAFPFGVDVPVVTLYSSTDSHNGNRGAVMLISERLRYTFDVFKGLDVPGEAQLEKKDFSGLISI</sequence>
<accession>A2EX67</accession>
<proteinExistence type="inferred from homology"/>
<keyword evidence="11" id="KW-1185">Reference proteome</keyword>
<comment type="catalytic activity">
    <reaction evidence="6">
        <text>O-phospho-L-seryl-[protein] + H2O = L-seryl-[protein] + phosphate</text>
        <dbReference type="Rhea" id="RHEA:20629"/>
        <dbReference type="Rhea" id="RHEA-COMP:9863"/>
        <dbReference type="Rhea" id="RHEA-COMP:11604"/>
        <dbReference type="ChEBI" id="CHEBI:15377"/>
        <dbReference type="ChEBI" id="CHEBI:29999"/>
        <dbReference type="ChEBI" id="CHEBI:43474"/>
        <dbReference type="ChEBI" id="CHEBI:83421"/>
        <dbReference type="EC" id="3.1.3.16"/>
    </reaction>
</comment>
<keyword evidence="4" id="KW-0904">Protein phosphatase</keyword>
<evidence type="ECO:0000256" key="5">
    <source>
        <dbReference type="ARBA" id="ARBA00023211"/>
    </source>
</evidence>
<dbReference type="SMR" id="A2EX67"/>
<dbReference type="FunFam" id="3.60.21.10:FF:000146">
    <property type="entry name" value="Serine/threonine-protein phosphatase"/>
    <property type="match status" value="1"/>
</dbReference>
<evidence type="ECO:0000313" key="10">
    <source>
        <dbReference type="EMBL" id="EAY02726.1"/>
    </source>
</evidence>
<protein>
    <recommendedName>
        <fullName evidence="8">Serine/threonine-protein phosphatase</fullName>
        <ecNumber evidence="8">3.1.3.16</ecNumber>
    </recommendedName>
</protein>
<evidence type="ECO:0000259" key="9">
    <source>
        <dbReference type="PROSITE" id="PS00125"/>
    </source>
</evidence>
<evidence type="ECO:0000313" key="11">
    <source>
        <dbReference type="Proteomes" id="UP000001542"/>
    </source>
</evidence>
<evidence type="ECO:0000256" key="3">
    <source>
        <dbReference type="ARBA" id="ARBA00022801"/>
    </source>
</evidence>
<dbReference type="PANTHER" id="PTHR11668">
    <property type="entry name" value="SERINE/THREONINE PROTEIN PHOSPHATASE"/>
    <property type="match status" value="1"/>
</dbReference>
<evidence type="ECO:0000256" key="2">
    <source>
        <dbReference type="ARBA" id="ARBA00022723"/>
    </source>
</evidence>
<dbReference type="PROSITE" id="PS00125">
    <property type="entry name" value="SER_THR_PHOSPHATASE"/>
    <property type="match status" value="1"/>
</dbReference>
<name>A2EX67_TRIV3</name>
<dbReference type="SMART" id="SM00156">
    <property type="entry name" value="PP2Ac"/>
    <property type="match status" value="1"/>
</dbReference>
<keyword evidence="3 8" id="KW-0378">Hydrolase</keyword>
<comment type="catalytic activity">
    <reaction evidence="7 8">
        <text>O-phospho-L-threonyl-[protein] + H2O = L-threonyl-[protein] + phosphate</text>
        <dbReference type="Rhea" id="RHEA:47004"/>
        <dbReference type="Rhea" id="RHEA-COMP:11060"/>
        <dbReference type="Rhea" id="RHEA-COMP:11605"/>
        <dbReference type="ChEBI" id="CHEBI:15377"/>
        <dbReference type="ChEBI" id="CHEBI:30013"/>
        <dbReference type="ChEBI" id="CHEBI:43474"/>
        <dbReference type="ChEBI" id="CHEBI:61977"/>
        <dbReference type="EC" id="3.1.3.16"/>
    </reaction>
</comment>
<evidence type="ECO:0000256" key="7">
    <source>
        <dbReference type="ARBA" id="ARBA00048336"/>
    </source>
</evidence>
<dbReference type="GO" id="GO:0005634">
    <property type="term" value="C:nucleus"/>
    <property type="evidence" value="ECO:0000318"/>
    <property type="project" value="GO_Central"/>
</dbReference>
<dbReference type="Proteomes" id="UP000001542">
    <property type="component" value="Unassembled WGS sequence"/>
</dbReference>
<dbReference type="EMBL" id="DS113526">
    <property type="protein sequence ID" value="EAY02726.1"/>
    <property type="molecule type" value="Genomic_DNA"/>
</dbReference>
<comment type="cofactor">
    <cofactor evidence="1">
        <name>Mn(2+)</name>
        <dbReference type="ChEBI" id="CHEBI:29035"/>
    </cofactor>
</comment>
<dbReference type="GO" id="GO:0004722">
    <property type="term" value="F:protein serine/threonine phosphatase activity"/>
    <property type="evidence" value="ECO:0000318"/>
    <property type="project" value="GO_Central"/>
</dbReference>
<dbReference type="Gene3D" id="3.60.21.10">
    <property type="match status" value="1"/>
</dbReference>
<dbReference type="PRINTS" id="PR00114">
    <property type="entry name" value="STPHPHTASE"/>
</dbReference>
<reference evidence="10" key="2">
    <citation type="journal article" date="2007" name="Science">
        <title>Draft genome sequence of the sexually transmitted pathogen Trichomonas vaginalis.</title>
        <authorList>
            <person name="Carlton J.M."/>
            <person name="Hirt R.P."/>
            <person name="Silva J.C."/>
            <person name="Delcher A.L."/>
            <person name="Schatz M."/>
            <person name="Zhao Q."/>
            <person name="Wortman J.R."/>
            <person name="Bidwell S.L."/>
            <person name="Alsmark U.C.M."/>
            <person name="Besteiro S."/>
            <person name="Sicheritz-Ponten T."/>
            <person name="Noel C.J."/>
            <person name="Dacks J.B."/>
            <person name="Foster P.G."/>
            <person name="Simillion C."/>
            <person name="Van de Peer Y."/>
            <person name="Miranda-Saavedra D."/>
            <person name="Barton G.J."/>
            <person name="Westrop G.D."/>
            <person name="Mueller S."/>
            <person name="Dessi D."/>
            <person name="Fiori P.L."/>
            <person name="Ren Q."/>
            <person name="Paulsen I."/>
            <person name="Zhang H."/>
            <person name="Bastida-Corcuera F.D."/>
            <person name="Simoes-Barbosa A."/>
            <person name="Brown M.T."/>
            <person name="Hayes R.D."/>
            <person name="Mukherjee M."/>
            <person name="Okumura C.Y."/>
            <person name="Schneider R."/>
            <person name="Smith A.J."/>
            <person name="Vanacova S."/>
            <person name="Villalvazo M."/>
            <person name="Haas B.J."/>
            <person name="Pertea M."/>
            <person name="Feldblyum T.V."/>
            <person name="Utterback T.R."/>
            <person name="Shu C.L."/>
            <person name="Osoegawa K."/>
            <person name="de Jong P.J."/>
            <person name="Hrdy I."/>
            <person name="Horvathova L."/>
            <person name="Zubacova Z."/>
            <person name="Dolezal P."/>
            <person name="Malik S.B."/>
            <person name="Logsdon J.M. Jr."/>
            <person name="Henze K."/>
            <person name="Gupta A."/>
            <person name="Wang C.C."/>
            <person name="Dunne R.L."/>
            <person name="Upcroft J.A."/>
            <person name="Upcroft P."/>
            <person name="White O."/>
            <person name="Salzberg S.L."/>
            <person name="Tang P."/>
            <person name="Chiu C.-H."/>
            <person name="Lee Y.-S."/>
            <person name="Embley T.M."/>
            <person name="Coombs G.H."/>
            <person name="Mottram J.C."/>
            <person name="Tachezy J."/>
            <person name="Fraser-Liggett C.M."/>
            <person name="Johnson P.J."/>
        </authorList>
    </citation>
    <scope>NUCLEOTIDE SEQUENCE [LARGE SCALE GENOMIC DNA]</scope>
    <source>
        <strain evidence="10">G3</strain>
    </source>
</reference>
<dbReference type="PANTHER" id="PTHR11668:SF300">
    <property type="entry name" value="SERINE_THREONINE-PROTEIN PHOSPHATASE"/>
    <property type="match status" value="1"/>
</dbReference>
<dbReference type="InParanoid" id="A2EX67"/>
<dbReference type="InterPro" id="IPR004843">
    <property type="entry name" value="Calcineurin-like_PHP"/>
</dbReference>
<gene>
    <name evidence="10" type="ORF">TVAG_465860</name>
</gene>
<keyword evidence="2" id="KW-0479">Metal-binding</keyword>
<dbReference type="KEGG" id="tva:4760566"/>
<dbReference type="VEuPathDB" id="TrichDB:TVAGG3_0503700"/>